<dbReference type="AlphaFoldDB" id="A0A1D1XKC9"/>
<reference evidence="2" key="1">
    <citation type="submission" date="2015-07" db="EMBL/GenBank/DDBJ databases">
        <title>Transcriptome Assembly of Anthurium amnicola.</title>
        <authorList>
            <person name="Suzuki J."/>
        </authorList>
    </citation>
    <scope>NUCLEOTIDE SEQUENCE</scope>
</reference>
<feature type="compositionally biased region" description="Polar residues" evidence="1">
    <location>
        <begin position="164"/>
        <end position="176"/>
    </location>
</feature>
<feature type="compositionally biased region" description="Polar residues" evidence="1">
    <location>
        <begin position="510"/>
        <end position="521"/>
    </location>
</feature>
<feature type="compositionally biased region" description="Low complexity" evidence="1">
    <location>
        <begin position="522"/>
        <end position="534"/>
    </location>
</feature>
<dbReference type="PANTHER" id="PTHR34798">
    <property type="entry name" value="PROTEIN TIME FOR COFFEE"/>
    <property type="match status" value="1"/>
</dbReference>
<proteinExistence type="predicted"/>
<feature type="compositionally biased region" description="Polar residues" evidence="1">
    <location>
        <begin position="539"/>
        <end position="578"/>
    </location>
</feature>
<feature type="compositionally biased region" description="Low complexity" evidence="1">
    <location>
        <begin position="579"/>
        <end position="604"/>
    </location>
</feature>
<feature type="compositionally biased region" description="Polar residues" evidence="1">
    <location>
        <begin position="605"/>
        <end position="651"/>
    </location>
</feature>
<feature type="compositionally biased region" description="Low complexity" evidence="1">
    <location>
        <begin position="237"/>
        <end position="252"/>
    </location>
</feature>
<accession>A0A1D1XKC9</accession>
<sequence length="680" mass="70964">AAAAAAAAAVATSRTALVKSPNVNVTSSSNASGSAVVSSGSAAQSTAATASFNYSNLPPGEAQYLLLQNNGYPFSIPTHVGAPPYRLASHPQAMPFLNGSFYASQMLHPTQLQQQPQQPPPTQHGHHNTSTSSGSSSQRHPQQTHKAAEGGASSTGGSGYSFPASKQRQHLPSHQARQLECETGSEGSPTADSRLSQTQRGIYSHNFSVPIPQQNFAFMPAASALSNGANHNEKPHQQQLPPQQHQHQTQQQGMKVEVSPSQAFAMSFASFNGSVASAHPGFDFTSAGQNHAIFQSLPEVARNGCQFATAAAAAQAAQHKKAQNQLPEDGRSLGESKNAAGLPDEEDRRAILAGKASSGISQQTFSFSRPESDPSITTALGNNNLIDGSARSLNLTPTTMNGGRAPNRPASAAPATTSFSSSASNAQHQQQQHMIHLQKQQQQHLQKQQQQSQQLQMQQQQQQLASRAKPAGPGNNVDVYNERLPAGTSMTKFSNALAGFPQALIQSGSPIQSPQWKNSVRTAAPLSSASSATSHVKNHLQQQGGTAQQTMHSNSGHPTQISFGVSTTKPATVQQQQHPGGASIPSSASAAAVASVGSPPTSVSKTAGGSPRTSTGSKTALPNTCLQQLPPSRSSPANSSGKSSTASNRNVPSLLGQPHITHSPGSAMKSQQQHQQLQQS</sequence>
<feature type="compositionally biased region" description="Low complexity" evidence="1">
    <location>
        <begin position="128"/>
        <end position="138"/>
    </location>
</feature>
<dbReference type="GO" id="GO:0042752">
    <property type="term" value="P:regulation of circadian rhythm"/>
    <property type="evidence" value="ECO:0007669"/>
    <property type="project" value="InterPro"/>
</dbReference>
<feature type="compositionally biased region" description="Low complexity" evidence="1">
    <location>
        <begin position="671"/>
        <end position="680"/>
    </location>
</feature>
<evidence type="ECO:0000256" key="1">
    <source>
        <dbReference type="SAM" id="MobiDB-lite"/>
    </source>
</evidence>
<name>A0A1D1XKC9_9ARAE</name>
<dbReference type="InterPro" id="IPR039317">
    <property type="entry name" value="TIC"/>
</dbReference>
<feature type="region of interest" description="Disordered" evidence="1">
    <location>
        <begin position="318"/>
        <end position="481"/>
    </location>
</feature>
<feature type="compositionally biased region" description="Polar residues" evidence="1">
    <location>
        <begin position="358"/>
        <end position="401"/>
    </location>
</feature>
<feature type="compositionally biased region" description="Low complexity" evidence="1">
    <location>
        <begin position="404"/>
        <end position="464"/>
    </location>
</feature>
<organism evidence="2">
    <name type="scientific">Anthurium amnicola</name>
    <dbReference type="NCBI Taxonomy" id="1678845"/>
    <lineage>
        <taxon>Eukaryota</taxon>
        <taxon>Viridiplantae</taxon>
        <taxon>Streptophyta</taxon>
        <taxon>Embryophyta</taxon>
        <taxon>Tracheophyta</taxon>
        <taxon>Spermatophyta</taxon>
        <taxon>Magnoliopsida</taxon>
        <taxon>Liliopsida</taxon>
        <taxon>Araceae</taxon>
        <taxon>Pothoideae</taxon>
        <taxon>Potheae</taxon>
        <taxon>Anthurium</taxon>
    </lineage>
</organism>
<dbReference type="PANTHER" id="PTHR34798:SF2">
    <property type="entry name" value="PROTEIN TIME FOR COFFEE"/>
    <property type="match status" value="1"/>
</dbReference>
<feature type="region of interest" description="Disordered" evidence="1">
    <location>
        <begin position="510"/>
        <end position="680"/>
    </location>
</feature>
<dbReference type="EMBL" id="GDJX01025096">
    <property type="protein sequence ID" value="JAT42840.1"/>
    <property type="molecule type" value="Transcribed_RNA"/>
</dbReference>
<gene>
    <name evidence="2" type="primary">TIC_2</name>
    <name evidence="2" type="ORF">g.91388</name>
</gene>
<feature type="region of interest" description="Disordered" evidence="1">
    <location>
        <begin position="110"/>
        <end position="196"/>
    </location>
</feature>
<feature type="non-terminal residue" evidence="2">
    <location>
        <position position="1"/>
    </location>
</feature>
<evidence type="ECO:0000313" key="2">
    <source>
        <dbReference type="EMBL" id="JAT42840.1"/>
    </source>
</evidence>
<feature type="region of interest" description="Disordered" evidence="1">
    <location>
        <begin position="226"/>
        <end position="252"/>
    </location>
</feature>
<protein>
    <submittedName>
        <fullName evidence="2">Protein TIME FOR COFFEE</fullName>
    </submittedName>
</protein>
<feature type="non-terminal residue" evidence="2">
    <location>
        <position position="680"/>
    </location>
</feature>
<dbReference type="GO" id="GO:0005634">
    <property type="term" value="C:nucleus"/>
    <property type="evidence" value="ECO:0007669"/>
    <property type="project" value="TreeGrafter"/>
</dbReference>
<feature type="compositionally biased region" description="Polar residues" evidence="1">
    <location>
        <begin position="185"/>
        <end position="196"/>
    </location>
</feature>